<reference evidence="9" key="1">
    <citation type="submission" date="2025-08" db="UniProtKB">
        <authorList>
            <consortium name="RefSeq"/>
        </authorList>
    </citation>
    <scope>IDENTIFICATION</scope>
    <source>
        <tissue evidence="9">Whole Larva</tissue>
    </source>
</reference>
<comment type="subcellular location">
    <subcellularLocation>
        <location evidence="1">Membrane</location>
        <topology evidence="1">Multi-pass membrane protein</topology>
    </subcellularLocation>
</comment>
<dbReference type="InterPro" id="IPR037185">
    <property type="entry name" value="EmrE-like"/>
</dbReference>
<dbReference type="SUPFAM" id="SSF103481">
    <property type="entry name" value="Multidrug resistance efflux transporter EmrE"/>
    <property type="match status" value="1"/>
</dbReference>
<feature type="transmembrane region" description="Helical" evidence="7">
    <location>
        <begin position="120"/>
        <end position="140"/>
    </location>
</feature>
<evidence type="ECO:0000256" key="4">
    <source>
        <dbReference type="ARBA" id="ARBA00022692"/>
    </source>
</evidence>
<keyword evidence="3" id="KW-0813">Transport</keyword>
<feature type="transmembrane region" description="Helical" evidence="7">
    <location>
        <begin position="215"/>
        <end position="239"/>
    </location>
</feature>
<dbReference type="PANTHER" id="PTHR10231">
    <property type="entry name" value="NUCLEOTIDE-SUGAR TRANSMEMBRANE TRANSPORTER"/>
    <property type="match status" value="1"/>
</dbReference>
<sequence length="357" mass="40790">MQTQRMSFIQSFSKLFPSKSSFIIFSLYIILFCNHGILVTASQTSSNRYEYNVATVVLLTETLKLLASVGLYCKDNEPKSLVKDVVKNKTVLALYLIPAFLYCLYNNLSFENLLRFDPTTYNLLLQFRIFFTAILFQVLFKKTLTGKQWLSLVILTLGCMLKQLDFNAESADSNAKMYGFNLFSWSTVLILVQMLCSCFAGVYNEYLLKNDGANVNIFVQNVFMYLDSIFCNILVLLFHGNLSTAFQYDNLAKIMNFKVIILMINNASVGIITSFFLKQLNSILKTFASALELVFTAILCYFLFHIPIALSTVMAICTVLFAVYLYTQNPVKGQEHDKESLEIEREELLMDEVLVKE</sequence>
<keyword evidence="8" id="KW-1185">Reference proteome</keyword>
<dbReference type="GeneID" id="108560061"/>
<feature type="transmembrane region" description="Helical" evidence="7">
    <location>
        <begin position="284"/>
        <end position="304"/>
    </location>
</feature>
<evidence type="ECO:0000313" key="8">
    <source>
        <dbReference type="Proteomes" id="UP000695000"/>
    </source>
</evidence>
<keyword evidence="6 7" id="KW-0472">Membrane</keyword>
<dbReference type="Proteomes" id="UP000695000">
    <property type="component" value="Unplaced"/>
</dbReference>
<proteinExistence type="inferred from homology"/>
<evidence type="ECO:0000256" key="5">
    <source>
        <dbReference type="ARBA" id="ARBA00022989"/>
    </source>
</evidence>
<comment type="similarity">
    <text evidence="2">Belongs to the nucleotide-sugar transporter family. SLC35A subfamily.</text>
</comment>
<dbReference type="Pfam" id="PF04142">
    <property type="entry name" value="Nuc_sug_transp"/>
    <property type="match status" value="1"/>
</dbReference>
<feature type="transmembrane region" description="Helical" evidence="7">
    <location>
        <begin position="259"/>
        <end position="277"/>
    </location>
</feature>
<evidence type="ECO:0000256" key="1">
    <source>
        <dbReference type="ARBA" id="ARBA00004141"/>
    </source>
</evidence>
<keyword evidence="5 7" id="KW-1133">Transmembrane helix</keyword>
<gene>
    <name evidence="9" type="primary">LOC108560061</name>
</gene>
<protein>
    <submittedName>
        <fullName evidence="9">CMP-sialic acid transporter 1</fullName>
    </submittedName>
</protein>
<dbReference type="PIRSF" id="PIRSF005799">
    <property type="entry name" value="UDP-gal_transpt"/>
    <property type="match status" value="1"/>
</dbReference>
<keyword evidence="3" id="KW-0762">Sugar transport</keyword>
<organism evidence="8 9">
    <name type="scientific">Nicrophorus vespilloides</name>
    <name type="common">Boreal carrion beetle</name>
    <dbReference type="NCBI Taxonomy" id="110193"/>
    <lineage>
        <taxon>Eukaryota</taxon>
        <taxon>Metazoa</taxon>
        <taxon>Ecdysozoa</taxon>
        <taxon>Arthropoda</taxon>
        <taxon>Hexapoda</taxon>
        <taxon>Insecta</taxon>
        <taxon>Pterygota</taxon>
        <taxon>Neoptera</taxon>
        <taxon>Endopterygota</taxon>
        <taxon>Coleoptera</taxon>
        <taxon>Polyphaga</taxon>
        <taxon>Staphyliniformia</taxon>
        <taxon>Silphidae</taxon>
        <taxon>Nicrophorinae</taxon>
        <taxon>Nicrophorus</taxon>
    </lineage>
</organism>
<evidence type="ECO:0000313" key="9">
    <source>
        <dbReference type="RefSeq" id="XP_017772978.1"/>
    </source>
</evidence>
<evidence type="ECO:0000256" key="3">
    <source>
        <dbReference type="ARBA" id="ARBA00022597"/>
    </source>
</evidence>
<accession>A0ABM1MEH8</accession>
<dbReference type="RefSeq" id="XP_017772978.1">
    <property type="nucleotide sequence ID" value="XM_017917489.1"/>
</dbReference>
<feature type="transmembrane region" description="Helical" evidence="7">
    <location>
        <begin position="178"/>
        <end position="203"/>
    </location>
</feature>
<feature type="transmembrane region" description="Helical" evidence="7">
    <location>
        <begin position="21"/>
        <end position="41"/>
    </location>
</feature>
<evidence type="ECO:0000256" key="7">
    <source>
        <dbReference type="SAM" id="Phobius"/>
    </source>
</evidence>
<feature type="transmembrane region" description="Helical" evidence="7">
    <location>
        <begin position="92"/>
        <end position="108"/>
    </location>
</feature>
<keyword evidence="4 7" id="KW-0812">Transmembrane</keyword>
<feature type="transmembrane region" description="Helical" evidence="7">
    <location>
        <begin position="310"/>
        <end position="327"/>
    </location>
</feature>
<name>A0ABM1MEH8_NICVS</name>
<evidence type="ECO:0000256" key="6">
    <source>
        <dbReference type="ARBA" id="ARBA00023136"/>
    </source>
</evidence>
<dbReference type="InterPro" id="IPR007271">
    <property type="entry name" value="Nuc_sug_transpt"/>
</dbReference>
<evidence type="ECO:0000256" key="2">
    <source>
        <dbReference type="ARBA" id="ARBA00009976"/>
    </source>
</evidence>
<feature type="transmembrane region" description="Helical" evidence="7">
    <location>
        <begin position="53"/>
        <end position="72"/>
    </location>
</feature>